<evidence type="ECO:0000313" key="2">
    <source>
        <dbReference type="EMBL" id="MBB5018179.1"/>
    </source>
</evidence>
<proteinExistence type="predicted"/>
<evidence type="ECO:0000313" key="3">
    <source>
        <dbReference type="Proteomes" id="UP000575898"/>
    </source>
</evidence>
<dbReference type="EMBL" id="JACHHY010000007">
    <property type="protein sequence ID" value="MBB5018179.1"/>
    <property type="molecule type" value="Genomic_DNA"/>
</dbReference>
<feature type="transmembrane region" description="Helical" evidence="1">
    <location>
        <begin position="21"/>
        <end position="40"/>
    </location>
</feature>
<sequence>MTSNEKRYWFPAKRFGWGWGVPITWQGWAVLLVYLGLIWGGAAALLASHGVFVFMVYTSILTAVFLAICQRKGEPLHRGGK</sequence>
<dbReference type="RefSeq" id="WP_184037047.1">
    <property type="nucleotide sequence ID" value="NZ_JACHHY010000007.1"/>
</dbReference>
<feature type="transmembrane region" description="Helical" evidence="1">
    <location>
        <begin position="46"/>
        <end position="68"/>
    </location>
</feature>
<organism evidence="2 3">
    <name type="scientific">Chitinivorax tropicus</name>
    <dbReference type="NCBI Taxonomy" id="714531"/>
    <lineage>
        <taxon>Bacteria</taxon>
        <taxon>Pseudomonadati</taxon>
        <taxon>Pseudomonadota</taxon>
        <taxon>Betaproteobacteria</taxon>
        <taxon>Chitinivorax</taxon>
    </lineage>
</organism>
<keyword evidence="1" id="KW-1133">Transmembrane helix</keyword>
<keyword evidence="3" id="KW-1185">Reference proteome</keyword>
<evidence type="ECO:0000256" key="1">
    <source>
        <dbReference type="SAM" id="Phobius"/>
    </source>
</evidence>
<dbReference type="AlphaFoldDB" id="A0A840MM22"/>
<keyword evidence="1" id="KW-0812">Transmembrane</keyword>
<accession>A0A840MM22</accession>
<name>A0A840MM22_9PROT</name>
<protein>
    <submittedName>
        <fullName evidence="2">Uncharacterized protein</fullName>
    </submittedName>
</protein>
<keyword evidence="1" id="KW-0472">Membrane</keyword>
<reference evidence="2 3" key="1">
    <citation type="submission" date="2020-08" db="EMBL/GenBank/DDBJ databases">
        <title>Genomic Encyclopedia of Type Strains, Phase IV (KMG-IV): sequencing the most valuable type-strain genomes for metagenomic binning, comparative biology and taxonomic classification.</title>
        <authorList>
            <person name="Goeker M."/>
        </authorList>
    </citation>
    <scope>NUCLEOTIDE SEQUENCE [LARGE SCALE GENOMIC DNA]</scope>
    <source>
        <strain evidence="2 3">DSM 27165</strain>
    </source>
</reference>
<dbReference type="Proteomes" id="UP000575898">
    <property type="component" value="Unassembled WGS sequence"/>
</dbReference>
<gene>
    <name evidence="2" type="ORF">HNQ59_001464</name>
</gene>
<comment type="caution">
    <text evidence="2">The sequence shown here is derived from an EMBL/GenBank/DDBJ whole genome shotgun (WGS) entry which is preliminary data.</text>
</comment>